<dbReference type="CDD" id="cd05652">
    <property type="entry name" value="M20_ArgE_DapE-like_fungal"/>
    <property type="match status" value="1"/>
</dbReference>
<comment type="caution">
    <text evidence="6">The sequence shown here is derived from an EMBL/GenBank/DDBJ whole genome shotgun (WGS) entry which is preliminary data.</text>
</comment>
<accession>A0A5C6GLT2</accession>
<gene>
    <name evidence="6" type="ORF">ED733_003683</name>
</gene>
<dbReference type="AlphaFoldDB" id="A0A5C6GLT2"/>
<dbReference type="Gene3D" id="3.40.630.10">
    <property type="entry name" value="Zn peptidases"/>
    <property type="match status" value="1"/>
</dbReference>
<dbReference type="Proteomes" id="UP000317257">
    <property type="component" value="Unassembled WGS sequence"/>
</dbReference>
<dbReference type="PANTHER" id="PTHR43808">
    <property type="entry name" value="ACETYLORNITHINE DEACETYLASE"/>
    <property type="match status" value="1"/>
</dbReference>
<dbReference type="EC" id="3.4.-.-" evidence="3"/>
<dbReference type="Pfam" id="PF07687">
    <property type="entry name" value="M20_dimer"/>
    <property type="match status" value="1"/>
</dbReference>
<evidence type="ECO:0000259" key="5">
    <source>
        <dbReference type="Pfam" id="PF07687"/>
    </source>
</evidence>
<dbReference type="SUPFAM" id="SSF53187">
    <property type="entry name" value="Zn-dependent exopeptidases"/>
    <property type="match status" value="1"/>
</dbReference>
<dbReference type="InterPro" id="IPR011650">
    <property type="entry name" value="Peptidase_M20_dimer"/>
</dbReference>
<keyword evidence="3" id="KW-0645">Protease</keyword>
<dbReference type="InterPro" id="IPR050072">
    <property type="entry name" value="Peptidase_M20A"/>
</dbReference>
<dbReference type="GO" id="GO:0046872">
    <property type="term" value="F:metal ion binding"/>
    <property type="evidence" value="ECO:0007669"/>
    <property type="project" value="UniProtKB-KW"/>
</dbReference>
<dbReference type="GO" id="GO:0016787">
    <property type="term" value="F:hydrolase activity"/>
    <property type="evidence" value="ECO:0007669"/>
    <property type="project" value="UniProtKB-KW"/>
</dbReference>
<dbReference type="PANTHER" id="PTHR43808:SF30">
    <property type="entry name" value="ACETYLORNITHINE DEACETYLASE"/>
    <property type="match status" value="1"/>
</dbReference>
<feature type="domain" description="Peptidase M28" evidence="4">
    <location>
        <begin position="163"/>
        <end position="257"/>
    </location>
</feature>
<proteinExistence type="inferred from homology"/>
<dbReference type="Gene3D" id="3.30.70.360">
    <property type="match status" value="1"/>
</dbReference>
<keyword evidence="1 3" id="KW-0479">Metal-binding</keyword>
<sequence length="473" mass="50955">MKPGWFLTLGGQVWGGVKTECQFTRTKTADTIETTFPTVTLVWHKFSGFTGLASGYPQSIEMRSFTIIASLALVPWAAGHQQPLKDATHHVPASHVSTTKAPAYRDQLLSLHRQLVSIPSVSGDENAVGNFLVDYLTTRGYNADLQPVAVRDGTPEGKERFNIVAWKGNRAPTARVVVSSHIDVVPPHIPYSISPGEISPDTMIKGRGSVDAKGSVASMITALEELHSSNVIANRDDVMLLFVVGEEVAGDGMATFSHSLSRMKNPPKFDAVIFGEPTENKLACGHKGGLFCHVTARGVPGHSGYPWLGKSANELMVRALAKILDADLGSSELFGQTTFNIGRFDGGLAANVIPEKAVVHFAARVAIGPEHNGHEIVKDEIQKILGEVDQDAFGMDCSHGYGSVKCDCEVDGFEKITVNYGTDIPNLAGNHTRYLYGPGSILVAHGARENLTVADLEEAVEGYRKLIVHALKH</sequence>
<evidence type="ECO:0000313" key="6">
    <source>
        <dbReference type="EMBL" id="TWU78570.1"/>
    </source>
</evidence>
<dbReference type="SUPFAM" id="SSF55031">
    <property type="entry name" value="Bacterial exopeptidase dimerisation domain"/>
    <property type="match status" value="1"/>
</dbReference>
<evidence type="ECO:0000313" key="7">
    <source>
        <dbReference type="Proteomes" id="UP000317257"/>
    </source>
</evidence>
<dbReference type="InterPro" id="IPR036264">
    <property type="entry name" value="Bact_exopeptidase_dim_dom"/>
</dbReference>
<comment type="similarity">
    <text evidence="3">Belongs to the peptidase M28 family.</text>
</comment>
<reference evidence="7" key="1">
    <citation type="submission" date="2018-12" db="EMBL/GenBank/DDBJ databases">
        <title>The complete genome of Metarhizium rileyi, a key fungal pathogen of Lepidoptera.</title>
        <authorList>
            <person name="Binneck E."/>
            <person name="Lastra C.C.L."/>
            <person name="Sosa-Gomez D.R."/>
        </authorList>
    </citation>
    <scope>NUCLEOTIDE SEQUENCE [LARGE SCALE GENOMIC DNA]</scope>
    <source>
        <strain evidence="7">Cep018-CH2</strain>
    </source>
</reference>
<evidence type="ECO:0000259" key="4">
    <source>
        <dbReference type="Pfam" id="PF04389"/>
    </source>
</evidence>
<evidence type="ECO:0000256" key="3">
    <source>
        <dbReference type="RuleBase" id="RU361240"/>
    </source>
</evidence>
<keyword evidence="3" id="KW-0862">Zinc</keyword>
<name>A0A5C6GLT2_METRR</name>
<evidence type="ECO:0000256" key="1">
    <source>
        <dbReference type="ARBA" id="ARBA00022723"/>
    </source>
</evidence>
<feature type="domain" description="Peptidase M20 dimerisation" evidence="5">
    <location>
        <begin position="285"/>
        <end position="388"/>
    </location>
</feature>
<organism evidence="6 7">
    <name type="scientific">Metarhizium rileyi (strain RCEF 4871)</name>
    <name type="common">Nomuraea rileyi</name>
    <dbReference type="NCBI Taxonomy" id="1649241"/>
    <lineage>
        <taxon>Eukaryota</taxon>
        <taxon>Fungi</taxon>
        <taxon>Dikarya</taxon>
        <taxon>Ascomycota</taxon>
        <taxon>Pezizomycotina</taxon>
        <taxon>Sordariomycetes</taxon>
        <taxon>Hypocreomycetidae</taxon>
        <taxon>Hypocreales</taxon>
        <taxon>Clavicipitaceae</taxon>
        <taxon>Metarhizium</taxon>
    </lineage>
</organism>
<protein>
    <recommendedName>
        <fullName evidence="3">Peptide hydrolase</fullName>
        <ecNumber evidence="3">3.4.-.-</ecNumber>
    </recommendedName>
</protein>
<dbReference type="InterPro" id="IPR007484">
    <property type="entry name" value="Peptidase_M28"/>
</dbReference>
<keyword evidence="2 3" id="KW-0378">Hydrolase</keyword>
<dbReference type="Pfam" id="PF04389">
    <property type="entry name" value="Peptidase_M28"/>
    <property type="match status" value="1"/>
</dbReference>
<evidence type="ECO:0000256" key="2">
    <source>
        <dbReference type="ARBA" id="ARBA00022801"/>
    </source>
</evidence>
<dbReference type="EMBL" id="SBHS01000001">
    <property type="protein sequence ID" value="TWU78570.1"/>
    <property type="molecule type" value="Genomic_DNA"/>
</dbReference>